<dbReference type="PANTHER" id="PTHR20883">
    <property type="entry name" value="PHYTANOYL-COA DIOXYGENASE DOMAIN CONTAINING 1"/>
    <property type="match status" value="1"/>
</dbReference>
<evidence type="ECO:0000313" key="2">
    <source>
        <dbReference type="EMBL" id="CAK9033286.1"/>
    </source>
</evidence>
<sequence length="480" mass="54082">KIEIFQAVCAMRSNQPPRGSFGGCEDAQKPFTRHDRVWKLRGRVDPHAAARMKTAAMGAVCAGVAIKMLWGLAWLQVITFAPLSQSPELRERMMAWLTAHQMEDTPGPTVEPDHLSNFERDGFVVVKGFLEPDTVEIFRDVVEHMLRFPNADTLLIDKYCTAFSFATGGLLPEFGEMLKTLPANEVVAEVMGADKVTLINDIVHWNPKSCDHIGAVLSTHSDMNTAPFSIERKPNGWFGDNSLVVWIALDTLDNSTMTMDLSRGSHRAYDQRYGTQEPFRYENYCALQDDDLQRESAGDPAFLNSFERLPRLNPGDAVLFSGLSLHRPLPLCRGPHGCQTNNTRRLTLRYIDTDRTVFRNDTPSVANHPMTRRCPWPSAMWEMLGKCRDKPGNTVFKHVEGEGHEVVKLPIVFPKSERQLLPLERLDSVTPLVPHWTYFLNAGTRVHHGVCSLESVYARKIARRLAYNVLPQVVDDALFG</sequence>
<evidence type="ECO:0000313" key="3">
    <source>
        <dbReference type="Proteomes" id="UP001642464"/>
    </source>
</evidence>
<protein>
    <submittedName>
        <fullName evidence="2">Uncharacterized protein</fullName>
    </submittedName>
</protein>
<accession>A0ABP0L2A1</accession>
<dbReference type="Pfam" id="PF05721">
    <property type="entry name" value="PhyH"/>
    <property type="match status" value="1"/>
</dbReference>
<dbReference type="InterPro" id="IPR008775">
    <property type="entry name" value="Phytyl_CoA_dOase-like"/>
</dbReference>
<dbReference type="SUPFAM" id="SSF51197">
    <property type="entry name" value="Clavaminate synthase-like"/>
    <property type="match status" value="1"/>
</dbReference>
<feature type="non-terminal residue" evidence="2">
    <location>
        <position position="1"/>
    </location>
</feature>
<feature type="non-terminal residue" evidence="2">
    <location>
        <position position="480"/>
    </location>
</feature>
<dbReference type="EMBL" id="CAXAMM010014267">
    <property type="protein sequence ID" value="CAK9033286.1"/>
    <property type="molecule type" value="Genomic_DNA"/>
</dbReference>
<dbReference type="PANTHER" id="PTHR20883:SF48">
    <property type="entry name" value="ECTOINE DIOXYGENASE"/>
    <property type="match status" value="1"/>
</dbReference>
<comment type="cofactor">
    <cofactor evidence="1">
        <name>Fe cation</name>
        <dbReference type="ChEBI" id="CHEBI:24875"/>
    </cofactor>
</comment>
<evidence type="ECO:0000256" key="1">
    <source>
        <dbReference type="ARBA" id="ARBA00001962"/>
    </source>
</evidence>
<proteinExistence type="predicted"/>
<dbReference type="Gene3D" id="2.60.120.620">
    <property type="entry name" value="q2cbj1_9rhob like domain"/>
    <property type="match status" value="1"/>
</dbReference>
<gene>
    <name evidence="2" type="ORF">SCF082_LOCUS20430</name>
</gene>
<organism evidence="2 3">
    <name type="scientific">Durusdinium trenchii</name>
    <dbReference type="NCBI Taxonomy" id="1381693"/>
    <lineage>
        <taxon>Eukaryota</taxon>
        <taxon>Sar</taxon>
        <taxon>Alveolata</taxon>
        <taxon>Dinophyceae</taxon>
        <taxon>Suessiales</taxon>
        <taxon>Symbiodiniaceae</taxon>
        <taxon>Durusdinium</taxon>
    </lineage>
</organism>
<comment type="caution">
    <text evidence="2">The sequence shown here is derived from an EMBL/GenBank/DDBJ whole genome shotgun (WGS) entry which is preliminary data.</text>
</comment>
<name>A0ABP0L2A1_9DINO</name>
<reference evidence="2 3" key="1">
    <citation type="submission" date="2024-02" db="EMBL/GenBank/DDBJ databases">
        <authorList>
            <person name="Chen Y."/>
            <person name="Shah S."/>
            <person name="Dougan E. K."/>
            <person name="Thang M."/>
            <person name="Chan C."/>
        </authorList>
    </citation>
    <scope>NUCLEOTIDE SEQUENCE [LARGE SCALE GENOMIC DNA]</scope>
</reference>
<keyword evidence="3" id="KW-1185">Reference proteome</keyword>
<dbReference type="Proteomes" id="UP001642464">
    <property type="component" value="Unassembled WGS sequence"/>
</dbReference>